<dbReference type="OrthoDB" id="276151at2759"/>
<dbReference type="GO" id="GO:0032259">
    <property type="term" value="P:methylation"/>
    <property type="evidence" value="ECO:0007669"/>
    <property type="project" value="UniProtKB-KW"/>
</dbReference>
<reference evidence="6" key="2">
    <citation type="submission" date="2025-08" db="UniProtKB">
        <authorList>
            <consortium name="RefSeq"/>
        </authorList>
    </citation>
    <scope>IDENTIFICATION</scope>
    <source>
        <tissue evidence="6">Leaf</tissue>
    </source>
</reference>
<dbReference type="RefSeq" id="XP_018481265.1">
    <property type="nucleotide sequence ID" value="XM_018625763.2"/>
</dbReference>
<dbReference type="InterPro" id="IPR008854">
    <property type="entry name" value="TPMT"/>
</dbReference>
<evidence type="ECO:0000256" key="4">
    <source>
        <dbReference type="ARBA" id="ARBA00022691"/>
    </source>
</evidence>
<dbReference type="Gene3D" id="3.40.50.150">
    <property type="entry name" value="Vaccinia Virus protein VP39"/>
    <property type="match status" value="1"/>
</dbReference>
<reference evidence="5" key="1">
    <citation type="journal article" date="2019" name="Database">
        <title>The radish genome database (RadishGD): an integrated information resource for radish genomics.</title>
        <authorList>
            <person name="Yu H.J."/>
            <person name="Baek S."/>
            <person name="Lee Y.J."/>
            <person name="Cho A."/>
            <person name="Mun J.H."/>
        </authorList>
    </citation>
    <scope>NUCLEOTIDE SEQUENCE [LARGE SCALE GENOMIC DNA]</scope>
    <source>
        <strain evidence="5">cv. WK10039</strain>
    </source>
</reference>
<dbReference type="SUPFAM" id="SSF53335">
    <property type="entry name" value="S-adenosyl-L-methionine-dependent methyltransferases"/>
    <property type="match status" value="1"/>
</dbReference>
<dbReference type="GO" id="GO:0008757">
    <property type="term" value="F:S-adenosylmethionine-dependent methyltransferase activity"/>
    <property type="evidence" value="ECO:0007669"/>
    <property type="project" value="InterPro"/>
</dbReference>
<keyword evidence="4" id="KW-0949">S-adenosyl-L-methionine</keyword>
<keyword evidence="3" id="KW-0808">Transferase</keyword>
<evidence type="ECO:0000256" key="1">
    <source>
        <dbReference type="ARBA" id="ARBA00022553"/>
    </source>
</evidence>
<keyword evidence="2 6" id="KW-0489">Methyltransferase</keyword>
<name>A0A6J0N9U7_RAPSA</name>
<dbReference type="Proteomes" id="UP000504610">
    <property type="component" value="Chromosome 4"/>
</dbReference>
<evidence type="ECO:0000256" key="3">
    <source>
        <dbReference type="ARBA" id="ARBA00022679"/>
    </source>
</evidence>
<dbReference type="AlphaFoldDB" id="A0A6J0N9U7"/>
<organism evidence="5 6">
    <name type="scientific">Raphanus sativus</name>
    <name type="common">Radish</name>
    <name type="synonym">Raphanus raphanistrum var. sativus</name>
    <dbReference type="NCBI Taxonomy" id="3726"/>
    <lineage>
        <taxon>Eukaryota</taxon>
        <taxon>Viridiplantae</taxon>
        <taxon>Streptophyta</taxon>
        <taxon>Embryophyta</taxon>
        <taxon>Tracheophyta</taxon>
        <taxon>Spermatophyta</taxon>
        <taxon>Magnoliopsida</taxon>
        <taxon>eudicotyledons</taxon>
        <taxon>Gunneridae</taxon>
        <taxon>Pentapetalae</taxon>
        <taxon>rosids</taxon>
        <taxon>malvids</taxon>
        <taxon>Brassicales</taxon>
        <taxon>Brassicaceae</taxon>
        <taxon>Brassiceae</taxon>
        <taxon>Raphanus</taxon>
    </lineage>
</organism>
<accession>A0A6J0N9U7</accession>
<keyword evidence="1" id="KW-0597">Phosphoprotein</keyword>
<evidence type="ECO:0000256" key="2">
    <source>
        <dbReference type="ARBA" id="ARBA00022603"/>
    </source>
</evidence>
<gene>
    <name evidence="6" type="primary">LOC108852258</name>
</gene>
<proteinExistence type="predicted"/>
<dbReference type="PANTHER" id="PTHR32183">
    <property type="match status" value="1"/>
</dbReference>
<sequence length="220" mass="24625">MERNSGKAPAVESPSDIFQRLVREDSSGGWEKTWKAGATPWDLGKPTPIGKHLAETGSLPKGRALVPGCGTGYDVVAMACPDRYVIGLDISKTVIEQSSKRFASLPNAQYFCFLIEDFFSWEPAEKFDLIFDYTVRPLWAERIEKLLKPSGELITLMFPLDERPGGPPYKVSVSDYEKVLIPLGFEAISIVDNELAVRPRKGVEKIGRWKKRSLTFRSTL</sequence>
<dbReference type="CDD" id="cd02440">
    <property type="entry name" value="AdoMet_MTases"/>
    <property type="match status" value="1"/>
</dbReference>
<protein>
    <submittedName>
        <fullName evidence="6">Probable thiol methyltransferase 2 isoform X3</fullName>
    </submittedName>
</protein>
<dbReference type="GeneID" id="108852258"/>
<evidence type="ECO:0000313" key="6">
    <source>
        <dbReference type="RefSeq" id="XP_018481265.1"/>
    </source>
</evidence>
<dbReference type="PROSITE" id="PS51585">
    <property type="entry name" value="SAM_MT_TPMT"/>
    <property type="match status" value="1"/>
</dbReference>
<dbReference type="Pfam" id="PF05724">
    <property type="entry name" value="TPMT"/>
    <property type="match status" value="1"/>
</dbReference>
<keyword evidence="5" id="KW-1185">Reference proteome</keyword>
<dbReference type="PANTHER" id="PTHR32183:SF11">
    <property type="entry name" value="THIOL METHYLTRANSFERASE 2-RELATED"/>
    <property type="match status" value="1"/>
</dbReference>
<evidence type="ECO:0000313" key="5">
    <source>
        <dbReference type="Proteomes" id="UP000504610"/>
    </source>
</evidence>
<dbReference type="InterPro" id="IPR029063">
    <property type="entry name" value="SAM-dependent_MTases_sf"/>
</dbReference>